<sequence>MTSAPASNSKGKSRMLTTLDNTITAINLANELVPLELAKGVLSTVASILSRVNVTIKNQEDFRGLADRCQAISVIISEVIPKNPGSKISPALEEAMVDLKRSLDSIEASIKQKMQSSVGARAFNANVNKDTITGWQQDLDRCLNLFNTKLSIGADIKMDKLDVKIEELKNSINANLDTPSPDALPPLPPIFFGRDALVRRTVELLLQHKHAVLIGPGGIGKTCIARAVLNDSEISTKFGASRYFVRYDDIDASQITHATFLDRILRALGISSSSVDPHSVIAKALALHEVLLVLDNAETFLDAARERGSIANSIDEFGALDKVSIMITTRTAVLPTNLVYTRLNVPVLDEGPAFQVFKEIYRPEIEPAILSQLLSALDFHPLSINLLAQAAFQNDWTPDELTKAWEDQHAGLLHNGDGKVQSLAVSIELSLNSPSLKKLGKTVQDLSQIIAFLPQGVNNTILGDLFPTVANVRGVVDMLCKHSLAYRKADFITMLAPVRMYLSPKNPSLSTVPMLVDVQKYYQEQLACRPVDRDWIKIEDVNVEHLVTLGLSQCNAGNTKEACTICKFFIDALKQFKPRPTALGPVILALQCHSPGHIMLSIPFLPGQRQKKDNLHAKGKCLQSLATLVASTGQITECLELKLEVYKIFLALGNAAREDLIY</sequence>
<dbReference type="EMBL" id="JABCKI010000639">
    <property type="protein sequence ID" value="KAG5649916.1"/>
    <property type="molecule type" value="Genomic_DNA"/>
</dbReference>
<dbReference type="InterPro" id="IPR027417">
    <property type="entry name" value="P-loop_NTPase"/>
</dbReference>
<dbReference type="Gene3D" id="1.20.930.20">
    <property type="entry name" value="Adaptor protein Cbl, N-terminal domain"/>
    <property type="match status" value="1"/>
</dbReference>
<gene>
    <name evidence="2" type="ORF">H0H81_001494</name>
</gene>
<dbReference type="PANTHER" id="PTHR47691:SF3">
    <property type="entry name" value="HTH-TYPE TRANSCRIPTIONAL REGULATOR RV0890C-RELATED"/>
    <property type="match status" value="1"/>
</dbReference>
<keyword evidence="3" id="KW-1185">Reference proteome</keyword>
<reference evidence="2" key="2">
    <citation type="submission" date="2021-10" db="EMBL/GenBank/DDBJ databases">
        <title>Phylogenomics reveals ancestral predisposition of the termite-cultivated fungus Termitomyces towards a domesticated lifestyle.</title>
        <authorList>
            <person name="Auxier B."/>
            <person name="Grum-Grzhimaylo A."/>
            <person name="Cardenas M.E."/>
            <person name="Lodge J.D."/>
            <person name="Laessoe T."/>
            <person name="Pedersen O."/>
            <person name="Smith M.E."/>
            <person name="Kuyper T.W."/>
            <person name="Franco-Molano E.A."/>
            <person name="Baroni T.J."/>
            <person name="Aanen D.K."/>
        </authorList>
    </citation>
    <scope>NUCLEOTIDE SEQUENCE</scope>
    <source>
        <strain evidence="2">D49</strain>
    </source>
</reference>
<feature type="non-terminal residue" evidence="2">
    <location>
        <position position="1"/>
    </location>
</feature>
<dbReference type="Proteomes" id="UP000717328">
    <property type="component" value="Unassembled WGS sequence"/>
</dbReference>
<reference evidence="2" key="1">
    <citation type="submission" date="2021-02" db="EMBL/GenBank/DDBJ databases">
        <authorList>
            <person name="Nieuwenhuis M."/>
            <person name="Van De Peppel L.J.J."/>
        </authorList>
    </citation>
    <scope>NUCLEOTIDE SEQUENCE</scope>
    <source>
        <strain evidence="2">D49</strain>
    </source>
</reference>
<dbReference type="PANTHER" id="PTHR47691">
    <property type="entry name" value="REGULATOR-RELATED"/>
    <property type="match status" value="1"/>
</dbReference>
<dbReference type="InterPro" id="IPR002182">
    <property type="entry name" value="NB-ARC"/>
</dbReference>
<protein>
    <recommendedName>
        <fullName evidence="1">NB-ARC domain-containing protein</fullName>
    </recommendedName>
</protein>
<dbReference type="SUPFAM" id="SSF52540">
    <property type="entry name" value="P-loop containing nucleoside triphosphate hydrolases"/>
    <property type="match status" value="1"/>
</dbReference>
<dbReference type="CDD" id="cd21037">
    <property type="entry name" value="MLKL_NTD"/>
    <property type="match status" value="1"/>
</dbReference>
<evidence type="ECO:0000313" key="3">
    <source>
        <dbReference type="Proteomes" id="UP000717328"/>
    </source>
</evidence>
<dbReference type="InterPro" id="IPR059179">
    <property type="entry name" value="MLKL-like_MCAfunc"/>
</dbReference>
<evidence type="ECO:0000313" key="2">
    <source>
        <dbReference type="EMBL" id="KAG5649916.1"/>
    </source>
</evidence>
<dbReference type="AlphaFoldDB" id="A0A9P7KF58"/>
<proteinExistence type="predicted"/>
<dbReference type="GO" id="GO:0007166">
    <property type="term" value="P:cell surface receptor signaling pathway"/>
    <property type="evidence" value="ECO:0007669"/>
    <property type="project" value="InterPro"/>
</dbReference>
<dbReference type="OrthoDB" id="1534087at2759"/>
<feature type="domain" description="NB-ARC" evidence="1">
    <location>
        <begin position="210"/>
        <end position="358"/>
    </location>
</feature>
<dbReference type="GO" id="GO:0043531">
    <property type="term" value="F:ADP binding"/>
    <property type="evidence" value="ECO:0007669"/>
    <property type="project" value="InterPro"/>
</dbReference>
<comment type="caution">
    <text evidence="2">The sequence shown here is derived from an EMBL/GenBank/DDBJ whole genome shotgun (WGS) entry which is preliminary data.</text>
</comment>
<organism evidence="2 3">
    <name type="scientific">Sphagnurus paluster</name>
    <dbReference type="NCBI Taxonomy" id="117069"/>
    <lineage>
        <taxon>Eukaryota</taxon>
        <taxon>Fungi</taxon>
        <taxon>Dikarya</taxon>
        <taxon>Basidiomycota</taxon>
        <taxon>Agaricomycotina</taxon>
        <taxon>Agaricomycetes</taxon>
        <taxon>Agaricomycetidae</taxon>
        <taxon>Agaricales</taxon>
        <taxon>Tricholomatineae</taxon>
        <taxon>Lyophyllaceae</taxon>
        <taxon>Sphagnurus</taxon>
    </lineage>
</organism>
<name>A0A9P7KF58_9AGAR</name>
<accession>A0A9P7KF58</accession>
<dbReference type="Pfam" id="PF00931">
    <property type="entry name" value="NB-ARC"/>
    <property type="match status" value="1"/>
</dbReference>
<dbReference type="InterPro" id="IPR036537">
    <property type="entry name" value="Adaptor_Cbl_N_dom_sf"/>
</dbReference>
<dbReference type="Gene3D" id="3.40.50.300">
    <property type="entry name" value="P-loop containing nucleotide triphosphate hydrolases"/>
    <property type="match status" value="1"/>
</dbReference>
<evidence type="ECO:0000259" key="1">
    <source>
        <dbReference type="Pfam" id="PF00931"/>
    </source>
</evidence>